<keyword evidence="3" id="KW-1185">Reference proteome</keyword>
<sequence length="322" mass="33910">MIRTVTGLFDTLGDAQSAASELIDRGISREDISMVVRDASDTNIQQHEVGAENPMTSGAVSGSVVGGAVGLLVGAGLLAIPGIGPVLAFGPLAAAIGTIGATAGSTALGAGIGAGVGGLAGALMGNGVPEDSAHIYAEGVRRGGVLLTVSVDSAMDERVNVDAVLHRYGVVDINQRSKEWHKTDWNPPMTTGTAPSDFTQGQRSAPPTLDFTQGQRSVLPTPDFTQGQRSAPPTLDFTNTTNERDFQTHYQSTLAAGGRPYSDYAPAYTFGTDMATNARVHGHTWDAVASDLRRRWEQNYPNTWNEFEAAVRYAWEKAHGQP</sequence>
<evidence type="ECO:0000256" key="1">
    <source>
        <dbReference type="SAM" id="MobiDB-lite"/>
    </source>
</evidence>
<dbReference type="eggNOG" id="COG3861">
    <property type="taxonomic scope" value="Bacteria"/>
</dbReference>
<gene>
    <name evidence="2" type="ORF">OSCT_1255</name>
</gene>
<dbReference type="eggNOG" id="COG4572">
    <property type="taxonomic scope" value="Bacteria"/>
</dbReference>
<name>E1ID54_9CHLR</name>
<accession>E1ID54</accession>
<dbReference type="AlphaFoldDB" id="E1ID54"/>
<evidence type="ECO:0000313" key="3">
    <source>
        <dbReference type="Proteomes" id="UP000054010"/>
    </source>
</evidence>
<dbReference type="EMBL" id="ADVR01000036">
    <property type="protein sequence ID" value="EFO80886.1"/>
    <property type="molecule type" value="Genomic_DNA"/>
</dbReference>
<evidence type="ECO:0000313" key="2">
    <source>
        <dbReference type="EMBL" id="EFO80886.1"/>
    </source>
</evidence>
<dbReference type="PANTHER" id="PTHR36109">
    <property type="entry name" value="MEMBRANE PROTEIN-RELATED"/>
    <property type="match status" value="1"/>
</dbReference>
<proteinExistence type="predicted"/>
<feature type="region of interest" description="Disordered" evidence="1">
    <location>
        <begin position="181"/>
        <end position="233"/>
    </location>
</feature>
<dbReference type="Proteomes" id="UP000054010">
    <property type="component" value="Unassembled WGS sequence"/>
</dbReference>
<feature type="compositionally biased region" description="Polar residues" evidence="1">
    <location>
        <begin position="188"/>
        <end position="233"/>
    </location>
</feature>
<comment type="caution">
    <text evidence="2">The sequence shown here is derived from an EMBL/GenBank/DDBJ whole genome shotgun (WGS) entry which is preliminary data.</text>
</comment>
<protein>
    <recommendedName>
        <fullName evidence="4">General stress protein 17M-like domain-containing protein</fullName>
    </recommendedName>
</protein>
<organism evidence="2 3">
    <name type="scientific">Oscillochloris trichoides DG-6</name>
    <dbReference type="NCBI Taxonomy" id="765420"/>
    <lineage>
        <taxon>Bacteria</taxon>
        <taxon>Bacillati</taxon>
        <taxon>Chloroflexota</taxon>
        <taxon>Chloroflexia</taxon>
        <taxon>Chloroflexales</taxon>
        <taxon>Chloroflexineae</taxon>
        <taxon>Oscillochloridaceae</taxon>
        <taxon>Oscillochloris</taxon>
    </lineage>
</organism>
<dbReference type="InterPro" id="IPR052948">
    <property type="entry name" value="Low_temp-induced_all0457"/>
</dbReference>
<reference evidence="2 3" key="1">
    <citation type="journal article" date="2011" name="J. Bacteriol.">
        <title>Draft genome sequence of the anoxygenic filamentous phototrophic bacterium Oscillochloris trichoides subsp. DG-6.</title>
        <authorList>
            <person name="Kuznetsov B.B."/>
            <person name="Ivanovsky R.N."/>
            <person name="Keppen O.I."/>
            <person name="Sukhacheva M.V."/>
            <person name="Bumazhkin B.K."/>
            <person name="Patutina E.O."/>
            <person name="Beletsky A.V."/>
            <person name="Mardanov A.V."/>
            <person name="Baslerov R.V."/>
            <person name="Panteleeva A.N."/>
            <person name="Kolganova T.V."/>
            <person name="Ravin N.V."/>
            <person name="Skryabin K.G."/>
        </authorList>
    </citation>
    <scope>NUCLEOTIDE SEQUENCE [LARGE SCALE GENOMIC DNA]</scope>
    <source>
        <strain evidence="2 3">DG-6</strain>
    </source>
</reference>
<evidence type="ECO:0008006" key="4">
    <source>
        <dbReference type="Google" id="ProtNLM"/>
    </source>
</evidence>
<dbReference type="HOGENOM" id="CLU_862881_0_0_0"/>
<dbReference type="PANTHER" id="PTHR36109:SF2">
    <property type="entry name" value="MEMBRANE PROTEIN"/>
    <property type="match status" value="1"/>
</dbReference>
<dbReference type="OrthoDB" id="150321at2"/>
<dbReference type="STRING" id="765420.OSCT_1255"/>